<dbReference type="KEGG" id="spu:591096"/>
<keyword evidence="3" id="KW-0333">Golgi apparatus</keyword>
<feature type="domain" description="Conserved oligomeric Golgi complex subunit 5 N-terminal" evidence="5">
    <location>
        <begin position="17"/>
        <end position="139"/>
    </location>
</feature>
<comment type="subcellular location">
    <subcellularLocation>
        <location evidence="1">Golgi apparatus membrane</location>
        <topology evidence="1">Peripheral membrane protein</topology>
    </subcellularLocation>
</comment>
<name>A0A7M7REH5_STRPU</name>
<evidence type="ECO:0000313" key="8">
    <source>
        <dbReference type="Proteomes" id="UP000007110"/>
    </source>
</evidence>
<keyword evidence="4" id="KW-0472">Membrane</keyword>
<dbReference type="OMA" id="MMVEYFE"/>
<dbReference type="CTD" id="10466"/>
<dbReference type="RefSeq" id="XP_795770.3">
    <property type="nucleotide sequence ID" value="XM_790677.5"/>
</dbReference>
<dbReference type="PANTHER" id="PTHR13228">
    <property type="entry name" value="CONSERVED OLIGOMERIC GOLGI COMPLEX COMPONENT 5"/>
    <property type="match status" value="1"/>
</dbReference>
<protein>
    <recommendedName>
        <fullName evidence="2">Conserved oligomeric Golgi complex subunit 5</fullName>
    </recommendedName>
</protein>
<dbReference type="FunCoup" id="A0A7M7REH5">
    <property type="interactions" value="950"/>
</dbReference>
<evidence type="ECO:0000259" key="6">
    <source>
        <dbReference type="Pfam" id="PF20649"/>
    </source>
</evidence>
<sequence>MEDALLKQLTGDETFLEFVSDDFDVRDHTNRVMQTMAISDQLAKMAEGISLLDKELHAQVGAHHEDLLSQATGIETLDGVLQMMQTRIQSLQAAVERIQAKIVEPYNKIVARTAQLRRLQEACDLLRRIIRILYLSKRLHGQLQGGAREITKAAQSLNELDYLYHGVDLAGIEVIEQDTVFIRKARKDVEKQAQKMLQQGMETQNQTQVATSLQVFHNLGSLKDTVQTVVGHCEKALRKNIKDALDVQVLSHTTIPAGRGPGKAAMPAPGNTPAFRATLWTNLEKLMDQIHAACGQVNHLQKVLVKKRDPVTHVCFMDELRKDGHGNIMLSFWMSLTKLMKEDFGELANASTFIKQAFEGEYPKLLRLYNDLWKRLEQFNIISVAVSSVDSQGVSQSPVVDMYVGLKVEDDYSPEKALKESLFVFETAYLSRSLSRLFDPINLVFPSGAAYPPSESEVENIAKTIQSELSVASVDPNLSVLVARNASKTVNLYVNKCEQMLCTDGDASQVIAPPTAGQAKNAAVVNSLYQFHRAISKVTQALGSYPENAIAIIEGSLQNVVSIMSNAIQPLLASIADSIEAIILTMHSEDFKTAPVPKDSPDAPCSLYMRELQGFIARVQATYLSQFNCTDFIIDSLHSIACEAIKLFVRHASLLRPLGEGGKLRLAADFAQMELAITPLCRRPSDLGRPYKLLRAFRPMLFQTPEHISSSSALGDIIPYSTILQFLFARAPSDLMSPHEVAGWSTSRYSQWMSEHAAEKERLALIKGTLEAYVQSVRQRQGKEFASIYPVMVDLLQAGLKAVEKNG</sequence>
<dbReference type="GO" id="GO:0006891">
    <property type="term" value="P:intra-Golgi vesicle-mediated transport"/>
    <property type="evidence" value="ECO:0000318"/>
    <property type="project" value="GO_Central"/>
</dbReference>
<dbReference type="EnsemblMetazoa" id="XM_790677">
    <property type="protein sequence ID" value="XP_795770"/>
    <property type="gene ID" value="LOC591096"/>
</dbReference>
<feature type="domain" description="Conserved oligomeric Golgi complex subunit 5 helical" evidence="6">
    <location>
        <begin position="169"/>
        <end position="373"/>
    </location>
</feature>
<organism evidence="7 8">
    <name type="scientific">Strongylocentrotus purpuratus</name>
    <name type="common">Purple sea urchin</name>
    <dbReference type="NCBI Taxonomy" id="7668"/>
    <lineage>
        <taxon>Eukaryota</taxon>
        <taxon>Metazoa</taxon>
        <taxon>Echinodermata</taxon>
        <taxon>Eleutherozoa</taxon>
        <taxon>Echinozoa</taxon>
        <taxon>Echinoidea</taxon>
        <taxon>Euechinoidea</taxon>
        <taxon>Echinacea</taxon>
        <taxon>Camarodonta</taxon>
        <taxon>Echinidea</taxon>
        <taxon>Strongylocentrotidae</taxon>
        <taxon>Strongylocentrotus</taxon>
    </lineage>
</organism>
<dbReference type="GO" id="GO:0017119">
    <property type="term" value="C:Golgi transport complex"/>
    <property type="evidence" value="ECO:0000318"/>
    <property type="project" value="GO_Central"/>
</dbReference>
<evidence type="ECO:0000256" key="2">
    <source>
        <dbReference type="ARBA" id="ARBA00020974"/>
    </source>
</evidence>
<dbReference type="InterPro" id="IPR048485">
    <property type="entry name" value="COG5_helical"/>
</dbReference>
<accession>A0A7M7REH5</accession>
<dbReference type="GO" id="GO:0000139">
    <property type="term" value="C:Golgi membrane"/>
    <property type="evidence" value="ECO:0007669"/>
    <property type="project" value="UniProtKB-SubCell"/>
</dbReference>
<proteinExistence type="predicted"/>
<keyword evidence="8" id="KW-1185">Reference proteome</keyword>
<dbReference type="InParanoid" id="A0A7M7REH5"/>
<dbReference type="PANTHER" id="PTHR13228:SF3">
    <property type="entry name" value="CONSERVED OLIGOMERIC GOLGI COMPLEX SUBUNIT 5"/>
    <property type="match status" value="1"/>
</dbReference>
<reference evidence="7" key="2">
    <citation type="submission" date="2021-01" db="UniProtKB">
        <authorList>
            <consortium name="EnsemblMetazoa"/>
        </authorList>
    </citation>
    <scope>IDENTIFICATION</scope>
</reference>
<dbReference type="InterPro" id="IPR019465">
    <property type="entry name" value="Cog5"/>
</dbReference>
<dbReference type="AlphaFoldDB" id="A0A7M7REH5"/>
<evidence type="ECO:0000256" key="3">
    <source>
        <dbReference type="ARBA" id="ARBA00023034"/>
    </source>
</evidence>
<dbReference type="GeneID" id="591096"/>
<dbReference type="OrthoDB" id="18786at2759"/>
<evidence type="ECO:0000313" key="7">
    <source>
        <dbReference type="EnsemblMetazoa" id="XP_795770"/>
    </source>
</evidence>
<evidence type="ECO:0000256" key="1">
    <source>
        <dbReference type="ARBA" id="ARBA00004395"/>
    </source>
</evidence>
<dbReference type="Proteomes" id="UP000007110">
    <property type="component" value="Unassembled WGS sequence"/>
</dbReference>
<evidence type="ECO:0000259" key="5">
    <source>
        <dbReference type="Pfam" id="PF10392"/>
    </source>
</evidence>
<reference evidence="8" key="1">
    <citation type="submission" date="2015-02" db="EMBL/GenBank/DDBJ databases">
        <title>Genome sequencing for Strongylocentrotus purpuratus.</title>
        <authorList>
            <person name="Murali S."/>
            <person name="Liu Y."/>
            <person name="Vee V."/>
            <person name="English A."/>
            <person name="Wang M."/>
            <person name="Skinner E."/>
            <person name="Han Y."/>
            <person name="Muzny D.M."/>
            <person name="Worley K.C."/>
            <person name="Gibbs R.A."/>
        </authorList>
    </citation>
    <scope>NUCLEOTIDE SEQUENCE</scope>
</reference>
<dbReference type="InterPro" id="IPR049176">
    <property type="entry name" value="COG5_N"/>
</dbReference>
<dbReference type="Pfam" id="PF10392">
    <property type="entry name" value="COG5_N"/>
    <property type="match status" value="1"/>
</dbReference>
<evidence type="ECO:0000256" key="4">
    <source>
        <dbReference type="ARBA" id="ARBA00023136"/>
    </source>
</evidence>
<dbReference type="Pfam" id="PF20649">
    <property type="entry name" value="COG5_C"/>
    <property type="match status" value="1"/>
</dbReference>